<name>A0A8H6G4V1_9LECA</name>
<evidence type="ECO:0000313" key="2">
    <source>
        <dbReference type="Proteomes" id="UP000578531"/>
    </source>
</evidence>
<dbReference type="GeneID" id="59282826"/>
<reference evidence="1 2" key="1">
    <citation type="journal article" date="2020" name="Genomics">
        <title>Complete, high-quality genomes from long-read metagenomic sequencing of two wolf lichen thalli reveals enigmatic genome architecture.</title>
        <authorList>
            <person name="McKenzie S.K."/>
            <person name="Walston R.F."/>
            <person name="Allen J.L."/>
        </authorList>
    </citation>
    <scope>NUCLEOTIDE SEQUENCE [LARGE SCALE GENOMIC DNA]</scope>
    <source>
        <strain evidence="1">WasteWater2</strain>
    </source>
</reference>
<proteinExistence type="predicted"/>
<protein>
    <submittedName>
        <fullName evidence="1">Uncharacterized protein</fullName>
    </submittedName>
</protein>
<dbReference type="RefSeq" id="XP_037169741.1">
    <property type="nucleotide sequence ID" value="XM_037303094.1"/>
</dbReference>
<comment type="caution">
    <text evidence="1">The sequence shown here is derived from an EMBL/GenBank/DDBJ whole genome shotgun (WGS) entry which is preliminary data.</text>
</comment>
<gene>
    <name evidence="1" type="ORF">HO173_001150</name>
</gene>
<evidence type="ECO:0000313" key="1">
    <source>
        <dbReference type="EMBL" id="KAF6240482.1"/>
    </source>
</evidence>
<sequence length="52" mass="6255">MREMFSYMSEQKDGYEFIVSWQLLGKQVGRDKEAFRKSDILYKFFGAEDDPH</sequence>
<accession>A0A8H6G4V1</accession>
<organism evidence="1 2">
    <name type="scientific">Letharia columbiana</name>
    <dbReference type="NCBI Taxonomy" id="112416"/>
    <lineage>
        <taxon>Eukaryota</taxon>
        <taxon>Fungi</taxon>
        <taxon>Dikarya</taxon>
        <taxon>Ascomycota</taxon>
        <taxon>Pezizomycotina</taxon>
        <taxon>Lecanoromycetes</taxon>
        <taxon>OSLEUM clade</taxon>
        <taxon>Lecanoromycetidae</taxon>
        <taxon>Lecanorales</taxon>
        <taxon>Lecanorineae</taxon>
        <taxon>Parmeliaceae</taxon>
        <taxon>Letharia</taxon>
    </lineage>
</organism>
<keyword evidence="2" id="KW-1185">Reference proteome</keyword>
<dbReference type="EMBL" id="JACCJC010000003">
    <property type="protein sequence ID" value="KAF6240482.1"/>
    <property type="molecule type" value="Genomic_DNA"/>
</dbReference>
<dbReference type="Proteomes" id="UP000578531">
    <property type="component" value="Unassembled WGS sequence"/>
</dbReference>
<dbReference type="AlphaFoldDB" id="A0A8H6G4V1"/>